<dbReference type="GO" id="GO:0000981">
    <property type="term" value="F:DNA-binding transcription factor activity, RNA polymerase II-specific"/>
    <property type="evidence" value="ECO:0007669"/>
    <property type="project" value="InterPro"/>
</dbReference>
<evidence type="ECO:0000256" key="4">
    <source>
        <dbReference type="ARBA" id="ARBA00023163"/>
    </source>
</evidence>
<keyword evidence="4" id="KW-0804">Transcription</keyword>
<dbReference type="STRING" id="36646.A0A1V6UYR6"/>
<evidence type="ECO:0000256" key="1">
    <source>
        <dbReference type="ARBA" id="ARBA00004123"/>
    </source>
</evidence>
<keyword evidence="2" id="KW-0805">Transcription regulation</keyword>
<dbReference type="PANTHER" id="PTHR31845">
    <property type="entry name" value="FINGER DOMAIN PROTEIN, PUTATIVE-RELATED"/>
    <property type="match status" value="1"/>
</dbReference>
<comment type="subcellular location">
    <subcellularLocation>
        <location evidence="1">Nucleus</location>
    </subcellularLocation>
</comment>
<dbReference type="GO" id="GO:0005634">
    <property type="term" value="C:nucleus"/>
    <property type="evidence" value="ECO:0007669"/>
    <property type="project" value="UniProtKB-SubCell"/>
</dbReference>
<dbReference type="EMBL" id="MDDG01000003">
    <property type="protein sequence ID" value="OQE43560.1"/>
    <property type="molecule type" value="Genomic_DNA"/>
</dbReference>
<dbReference type="PANTHER" id="PTHR31845:SF32">
    <property type="entry name" value="MISCELLANEOUS ZN(II)2CYS6 TRANSCRIPTION FACTOR (EUROFUNG)-RELATED"/>
    <property type="match status" value="1"/>
</dbReference>
<evidence type="ECO:0000256" key="2">
    <source>
        <dbReference type="ARBA" id="ARBA00023015"/>
    </source>
</evidence>
<gene>
    <name evidence="6" type="ORF">PENCOP_c003G00796</name>
</gene>
<keyword evidence="5" id="KW-0539">Nucleus</keyword>
<dbReference type="AlphaFoldDB" id="A0A1V6UYR6"/>
<evidence type="ECO:0000313" key="7">
    <source>
        <dbReference type="Proteomes" id="UP000191500"/>
    </source>
</evidence>
<reference evidence="7" key="1">
    <citation type="journal article" date="2017" name="Nat. Microbiol.">
        <title>Global analysis of biosynthetic gene clusters reveals vast potential of secondary metabolite production in Penicillium species.</title>
        <authorList>
            <person name="Nielsen J.C."/>
            <person name="Grijseels S."/>
            <person name="Prigent S."/>
            <person name="Ji B."/>
            <person name="Dainat J."/>
            <person name="Nielsen K.F."/>
            <person name="Frisvad J.C."/>
            <person name="Workman M."/>
            <person name="Nielsen J."/>
        </authorList>
    </citation>
    <scope>NUCLEOTIDE SEQUENCE [LARGE SCALE GENOMIC DNA]</scope>
    <source>
        <strain evidence="7">IBT 31321</strain>
    </source>
</reference>
<comment type="caution">
    <text evidence="6">The sequence shown here is derived from an EMBL/GenBank/DDBJ whole genome shotgun (WGS) entry which is preliminary data.</text>
</comment>
<evidence type="ECO:0000313" key="6">
    <source>
        <dbReference type="EMBL" id="OQE43560.1"/>
    </source>
</evidence>
<dbReference type="GO" id="GO:0008270">
    <property type="term" value="F:zinc ion binding"/>
    <property type="evidence" value="ECO:0007669"/>
    <property type="project" value="InterPro"/>
</dbReference>
<dbReference type="Proteomes" id="UP000191500">
    <property type="component" value="Unassembled WGS sequence"/>
</dbReference>
<keyword evidence="3" id="KW-0238">DNA-binding</keyword>
<organism evidence="6 7">
    <name type="scientific">Penicillium coprophilum</name>
    <dbReference type="NCBI Taxonomy" id="36646"/>
    <lineage>
        <taxon>Eukaryota</taxon>
        <taxon>Fungi</taxon>
        <taxon>Dikarya</taxon>
        <taxon>Ascomycota</taxon>
        <taxon>Pezizomycotina</taxon>
        <taxon>Eurotiomycetes</taxon>
        <taxon>Eurotiomycetidae</taxon>
        <taxon>Eurotiales</taxon>
        <taxon>Aspergillaceae</taxon>
        <taxon>Penicillium</taxon>
    </lineage>
</organism>
<evidence type="ECO:0000256" key="5">
    <source>
        <dbReference type="ARBA" id="ARBA00023242"/>
    </source>
</evidence>
<dbReference type="InterPro" id="IPR051089">
    <property type="entry name" value="prtT"/>
</dbReference>
<evidence type="ECO:0008006" key="8">
    <source>
        <dbReference type="Google" id="ProtNLM"/>
    </source>
</evidence>
<sequence length="603" mass="68258">MADEKATFKVRESASYGRACNGCYKAKCKCILRGPGLQCERCQRLKQECEPSTVARKRLSRKTAYRTAHLEERLDDLVGLLKSQASGAYNASPNSAPSAHPTFATQPAENWAGEKGSKNKPLAPRASQNLLPAQRPSWNTDPLSQIEPSASQAEQYLAIFQQQHLNNFPFYCISSTTTPAQLQRERPLLWLCIWANGCKSVVQQRVIEVKIRENLARKVLVDLERNLDLLLGLIAYLSWASDKYSGKSLLAVFANIAMSLLSDLKLDRSFREFPCRELDVTKAYSHPIKEKVQLHHRTNEERRAVLGCYIICTTIAWFLNNRPVQWTVHMEGCLQDLSEHPEVPGDRVLVVLTQLLKLTSNLHEVSTWRHIEDPSPQTKPHRSLHVKSLRAVLDKIKSSAPPEILGNKIVLSYVYFTEALINELPLYPLEASQQIGCFDFGRTECFFACLQAMKNCMENFVTFAPEAVHSHPMMLHLHFSRCTHILYRLSLMEDPSWNRGDIPHVIDVLRSIEQCASLYESVSSAIGMETDGSDMYTQAAEILRATKALWRRKFEEAGVILPTTKDQHSNNSTLQADEGIFDLPADGWFADIFHWGEPFSIDT</sequence>
<keyword evidence="7" id="KW-1185">Reference proteome</keyword>
<name>A0A1V6UYR6_9EURO</name>
<dbReference type="InterPro" id="IPR036864">
    <property type="entry name" value="Zn2-C6_fun-type_DNA-bd_sf"/>
</dbReference>
<evidence type="ECO:0000256" key="3">
    <source>
        <dbReference type="ARBA" id="ARBA00023125"/>
    </source>
</evidence>
<dbReference type="GO" id="GO:0000976">
    <property type="term" value="F:transcription cis-regulatory region binding"/>
    <property type="evidence" value="ECO:0007669"/>
    <property type="project" value="TreeGrafter"/>
</dbReference>
<accession>A0A1V6UYR6</accession>
<proteinExistence type="predicted"/>
<dbReference type="Gene3D" id="4.10.240.10">
    <property type="entry name" value="Zn(2)-C6 fungal-type DNA-binding domain"/>
    <property type="match status" value="1"/>
</dbReference>
<protein>
    <recommendedName>
        <fullName evidence="8">Zn(2)-C6 fungal-type domain-containing protein</fullName>
    </recommendedName>
</protein>